<feature type="compositionally biased region" description="Pro residues" evidence="6">
    <location>
        <begin position="1"/>
        <end position="16"/>
    </location>
</feature>
<feature type="compositionally biased region" description="Basic and acidic residues" evidence="6">
    <location>
        <begin position="551"/>
        <end position="562"/>
    </location>
</feature>
<dbReference type="PROSITE" id="PS50011">
    <property type="entry name" value="PROTEIN_KINASE_DOM"/>
    <property type="match status" value="1"/>
</dbReference>
<dbReference type="SMART" id="SM00220">
    <property type="entry name" value="S_TKc"/>
    <property type="match status" value="1"/>
</dbReference>
<evidence type="ECO:0000256" key="2">
    <source>
        <dbReference type="ARBA" id="ARBA00022741"/>
    </source>
</evidence>
<proteinExistence type="predicted"/>
<dbReference type="InterPro" id="IPR000719">
    <property type="entry name" value="Prot_kinase_dom"/>
</dbReference>
<evidence type="ECO:0000313" key="9">
    <source>
        <dbReference type="Proteomes" id="UP000832041"/>
    </source>
</evidence>
<evidence type="ECO:0000256" key="4">
    <source>
        <dbReference type="ARBA" id="ARBA00022840"/>
    </source>
</evidence>
<reference evidence="8 9" key="1">
    <citation type="submission" date="2020-04" db="EMBL/GenBank/DDBJ databases">
        <title>Thermobifida alba genome sequencing and assembly.</title>
        <authorList>
            <person name="Luzics S."/>
            <person name="Horvath B."/>
            <person name="Nagy I."/>
            <person name="Toth A."/>
            <person name="Nagy I."/>
            <person name="Kukolya J."/>
        </authorList>
    </citation>
    <scope>NUCLEOTIDE SEQUENCE [LARGE SCALE GENOMIC DNA]</scope>
    <source>
        <strain evidence="8 9">DSM 43795</strain>
    </source>
</reference>
<keyword evidence="3 8" id="KW-0418">Kinase</keyword>
<keyword evidence="1" id="KW-0808">Transferase</keyword>
<dbReference type="Gene3D" id="1.10.510.10">
    <property type="entry name" value="Transferase(Phosphotransferase) domain 1"/>
    <property type="match status" value="1"/>
</dbReference>
<feature type="region of interest" description="Disordered" evidence="6">
    <location>
        <begin position="1"/>
        <end position="23"/>
    </location>
</feature>
<dbReference type="PROSITE" id="PS00108">
    <property type="entry name" value="PROTEIN_KINASE_ST"/>
    <property type="match status" value="1"/>
</dbReference>
<feature type="domain" description="Protein kinase" evidence="7">
    <location>
        <begin position="30"/>
        <end position="279"/>
    </location>
</feature>
<evidence type="ECO:0000256" key="5">
    <source>
        <dbReference type="PROSITE-ProRule" id="PRU10141"/>
    </source>
</evidence>
<dbReference type="InterPro" id="IPR011009">
    <property type="entry name" value="Kinase-like_dom_sf"/>
</dbReference>
<evidence type="ECO:0000256" key="3">
    <source>
        <dbReference type="ARBA" id="ARBA00022777"/>
    </source>
</evidence>
<dbReference type="SUPFAM" id="SSF56112">
    <property type="entry name" value="Protein kinase-like (PK-like)"/>
    <property type="match status" value="1"/>
</dbReference>
<feature type="region of interest" description="Disordered" evidence="6">
    <location>
        <begin position="539"/>
        <end position="562"/>
    </location>
</feature>
<gene>
    <name evidence="8" type="ORF">FOF52_13275</name>
</gene>
<organism evidence="8 9">
    <name type="scientific">Thermobifida alba</name>
    <name type="common">Thermomonospora alba</name>
    <dbReference type="NCBI Taxonomy" id="53522"/>
    <lineage>
        <taxon>Bacteria</taxon>
        <taxon>Bacillati</taxon>
        <taxon>Actinomycetota</taxon>
        <taxon>Actinomycetes</taxon>
        <taxon>Streptosporangiales</taxon>
        <taxon>Nocardiopsidaceae</taxon>
        <taxon>Thermobifida</taxon>
    </lineage>
</organism>
<keyword evidence="4 5" id="KW-0067">ATP-binding</keyword>
<keyword evidence="9" id="KW-1185">Reference proteome</keyword>
<dbReference type="Gene3D" id="2.50.20.20">
    <property type="match status" value="1"/>
</dbReference>
<evidence type="ECO:0000259" key="7">
    <source>
        <dbReference type="PROSITE" id="PS50011"/>
    </source>
</evidence>
<accession>A0ABY4L646</accession>
<dbReference type="InterPro" id="IPR017441">
    <property type="entry name" value="Protein_kinase_ATP_BS"/>
</dbReference>
<evidence type="ECO:0000256" key="6">
    <source>
        <dbReference type="SAM" id="MobiDB-lite"/>
    </source>
</evidence>
<dbReference type="RefSeq" id="WP_248590288.1">
    <property type="nucleotide sequence ID" value="NZ_BAABEB010000003.1"/>
</dbReference>
<dbReference type="PANTHER" id="PTHR43289:SF34">
    <property type="entry name" value="SERINE_THREONINE-PROTEIN KINASE YBDM-RELATED"/>
    <property type="match status" value="1"/>
</dbReference>
<dbReference type="InterPro" id="IPR008271">
    <property type="entry name" value="Ser/Thr_kinase_AS"/>
</dbReference>
<keyword evidence="2 5" id="KW-0547">Nucleotide-binding</keyword>
<sequence length="669" mass="68402">MTAAPPPPAPPLPPELRPLQPGDPALIGPYRVVGRLGQGGMGTVFGALDAQDRCTAVKVVHARFADDPDFRARFAREVALMRQVGGVCTAAVHAADATAPQPWVATDFVPGPTLHRHVRQHGPLSEEMLLAFAAGTAESLAAIHDAGVVHCDLKPGNVILAPEGPKVLDFGIARHVTEAFDGTVYGSPGWVSPERYDRQPPTPASDMFSWAEMVAFAATGRHPFGSGTPAELAERTRNAPADLDGVPEVLLPLLERALAKDPAVRPTAEAAFREVMALMGDAEEEIALESAPSLAARLRLRLGERWRGIDASWHRPALWVAALSATGLATSSMAAGTGAVGAGIAGAGIAAGPGAAGVGAAGAAGTGLAGAGSALAGGAGMAGAGAGTAAAAAGAGKVAVFAAAAVIGTAAAVTGGYLAVDALGGPGGTASPESSPAASASPDAPSAPVSRAADLVAAAESFQAVQEYRPTEEAIRQWYPDATDEQVEMHAALGSAVFAYTYTAEPEPVFQQATSADGGAPTYQNIGGDLYVHDFVDDVWTRNPPPDPAQDPDRPDPHDPDRYTVEAFVQPLRAAAEAPDLAVEGEVREDGVPGTLYSGTFAEDGFVSRSGEDITAGTVFELVLDADGYPLRLEYTTDLAEHVLRFESFGDPVTIETPSSEDLAANGGP</sequence>
<protein>
    <submittedName>
        <fullName evidence="8">Protein kinase</fullName>
    </submittedName>
</protein>
<dbReference type="GO" id="GO:0016301">
    <property type="term" value="F:kinase activity"/>
    <property type="evidence" value="ECO:0007669"/>
    <property type="project" value="UniProtKB-KW"/>
</dbReference>
<dbReference type="PROSITE" id="PS00107">
    <property type="entry name" value="PROTEIN_KINASE_ATP"/>
    <property type="match status" value="1"/>
</dbReference>
<dbReference type="Proteomes" id="UP000832041">
    <property type="component" value="Chromosome"/>
</dbReference>
<dbReference type="EMBL" id="CP051627">
    <property type="protein sequence ID" value="UPT21800.1"/>
    <property type="molecule type" value="Genomic_DNA"/>
</dbReference>
<evidence type="ECO:0000256" key="1">
    <source>
        <dbReference type="ARBA" id="ARBA00022679"/>
    </source>
</evidence>
<name>A0ABY4L646_THEAE</name>
<dbReference type="Gene3D" id="3.30.200.20">
    <property type="entry name" value="Phosphorylase Kinase, domain 1"/>
    <property type="match status" value="1"/>
</dbReference>
<evidence type="ECO:0000313" key="8">
    <source>
        <dbReference type="EMBL" id="UPT21800.1"/>
    </source>
</evidence>
<dbReference type="PANTHER" id="PTHR43289">
    <property type="entry name" value="MITOGEN-ACTIVATED PROTEIN KINASE KINASE KINASE 20-RELATED"/>
    <property type="match status" value="1"/>
</dbReference>
<dbReference type="CDD" id="cd14014">
    <property type="entry name" value="STKc_PknB_like"/>
    <property type="match status" value="1"/>
</dbReference>
<dbReference type="Pfam" id="PF00069">
    <property type="entry name" value="Pkinase"/>
    <property type="match status" value="1"/>
</dbReference>
<feature type="binding site" evidence="5">
    <location>
        <position position="58"/>
    </location>
    <ligand>
        <name>ATP</name>
        <dbReference type="ChEBI" id="CHEBI:30616"/>
    </ligand>
</feature>